<name>A0A2B7XJ36_9EURO</name>
<feature type="region of interest" description="Disordered" evidence="1">
    <location>
        <begin position="25"/>
        <end position="51"/>
    </location>
</feature>
<evidence type="ECO:0000313" key="2">
    <source>
        <dbReference type="EMBL" id="PGH08919.1"/>
    </source>
</evidence>
<sequence length="234" mass="26172">MVRPDPAATTSLRFPRRPELRRHRRPRLLRRARIPDHPLGGRLRSLPPTPGSLGTAPGPELCFDTVTVTVVGCKASERLWQPATRVLAMKDRMSIVFRGSSTLKEYIRLSEVYIMSLSELDIGEQGGGVQLVLSLGERAGLISSGLTILTGVRAIKPRPMDLFWLYSRLCWIAGPLRKPLKSISVQVTPLISIGAFDMGGDILIQIVRLLLEPLMSDMVQWQSLFVRRLRQCPQ</sequence>
<dbReference type="STRING" id="2060905.A0A2B7XJ36"/>
<evidence type="ECO:0000313" key="3">
    <source>
        <dbReference type="Proteomes" id="UP000224080"/>
    </source>
</evidence>
<comment type="caution">
    <text evidence="2">The sequence shown here is derived from an EMBL/GenBank/DDBJ whole genome shotgun (WGS) entry which is preliminary data.</text>
</comment>
<dbReference type="Proteomes" id="UP000224080">
    <property type="component" value="Unassembled WGS sequence"/>
</dbReference>
<accession>A0A2B7XJ36</accession>
<proteinExistence type="predicted"/>
<organism evidence="2 3">
    <name type="scientific">Blastomyces parvus</name>
    <dbReference type="NCBI Taxonomy" id="2060905"/>
    <lineage>
        <taxon>Eukaryota</taxon>
        <taxon>Fungi</taxon>
        <taxon>Dikarya</taxon>
        <taxon>Ascomycota</taxon>
        <taxon>Pezizomycotina</taxon>
        <taxon>Eurotiomycetes</taxon>
        <taxon>Eurotiomycetidae</taxon>
        <taxon>Onygenales</taxon>
        <taxon>Ajellomycetaceae</taxon>
        <taxon>Blastomyces</taxon>
    </lineage>
</organism>
<reference evidence="2 3" key="1">
    <citation type="submission" date="2017-10" db="EMBL/GenBank/DDBJ databases">
        <title>Comparative genomics in systemic dimorphic fungi from Ajellomycetaceae.</title>
        <authorList>
            <person name="Munoz J.F."/>
            <person name="Mcewen J.G."/>
            <person name="Clay O.K."/>
            <person name="Cuomo C.A."/>
        </authorList>
    </citation>
    <scope>NUCLEOTIDE SEQUENCE [LARGE SCALE GENOMIC DNA]</scope>
    <source>
        <strain evidence="2 3">UAMH130</strain>
    </source>
</reference>
<dbReference type="OrthoDB" id="3509362at2759"/>
<evidence type="ECO:0000256" key="1">
    <source>
        <dbReference type="SAM" id="MobiDB-lite"/>
    </source>
</evidence>
<dbReference type="AlphaFoldDB" id="A0A2B7XJ36"/>
<protein>
    <submittedName>
        <fullName evidence="2">Uncharacterized protein</fullName>
    </submittedName>
</protein>
<feature type="region of interest" description="Disordered" evidence="1">
    <location>
        <begin position="1"/>
        <end position="20"/>
    </location>
</feature>
<gene>
    <name evidence="2" type="ORF">GX51_00976</name>
</gene>
<keyword evidence="3" id="KW-1185">Reference proteome</keyword>
<dbReference type="EMBL" id="PDNC01000007">
    <property type="protein sequence ID" value="PGH08919.1"/>
    <property type="molecule type" value="Genomic_DNA"/>
</dbReference>